<organism evidence="11 12">
    <name type="scientific">Aquimarina hainanensis</name>
    <dbReference type="NCBI Taxonomy" id="1578017"/>
    <lineage>
        <taxon>Bacteria</taxon>
        <taxon>Pseudomonadati</taxon>
        <taxon>Bacteroidota</taxon>
        <taxon>Flavobacteriia</taxon>
        <taxon>Flavobacteriales</taxon>
        <taxon>Flavobacteriaceae</taxon>
        <taxon>Aquimarina</taxon>
    </lineage>
</organism>
<keyword evidence="7" id="KW-0408">Iron</keyword>
<keyword evidence="2" id="KW-0285">Flavoprotein</keyword>
<comment type="caution">
    <text evidence="11">The sequence shown here is derived from an EMBL/GenBank/DDBJ whole genome shotgun (WGS) entry which is preliminary data.</text>
</comment>
<dbReference type="InterPro" id="IPR017938">
    <property type="entry name" value="Riboflavin_synthase-like_b-brl"/>
</dbReference>
<dbReference type="SUPFAM" id="SSF63380">
    <property type="entry name" value="Riboflavin synthase domain-like"/>
    <property type="match status" value="1"/>
</dbReference>
<dbReference type="PROSITE" id="PS51085">
    <property type="entry name" value="2FE2S_FER_2"/>
    <property type="match status" value="1"/>
</dbReference>
<evidence type="ECO:0000256" key="8">
    <source>
        <dbReference type="ARBA" id="ARBA00023014"/>
    </source>
</evidence>
<dbReference type="InterPro" id="IPR039261">
    <property type="entry name" value="FNR_nucleotide-bd"/>
</dbReference>
<dbReference type="Gene3D" id="3.10.20.30">
    <property type="match status" value="1"/>
</dbReference>
<dbReference type="Pfam" id="PF00175">
    <property type="entry name" value="NAD_binding_1"/>
    <property type="match status" value="1"/>
</dbReference>
<feature type="domain" description="2Fe-2S ferredoxin-type" evidence="9">
    <location>
        <begin position="260"/>
        <end position="350"/>
    </location>
</feature>
<feature type="domain" description="FAD-binding FR-type" evidence="10">
    <location>
        <begin position="2"/>
        <end position="106"/>
    </location>
</feature>
<evidence type="ECO:0000256" key="2">
    <source>
        <dbReference type="ARBA" id="ARBA00022630"/>
    </source>
</evidence>
<dbReference type="InterPro" id="IPR017927">
    <property type="entry name" value="FAD-bd_FR_type"/>
</dbReference>
<reference evidence="12" key="1">
    <citation type="journal article" date="2019" name="Int. J. Syst. Evol. Microbiol.">
        <title>The Global Catalogue of Microorganisms (GCM) 10K type strain sequencing project: providing services to taxonomists for standard genome sequencing and annotation.</title>
        <authorList>
            <consortium name="The Broad Institute Genomics Platform"/>
            <consortium name="The Broad Institute Genome Sequencing Center for Infectious Disease"/>
            <person name="Wu L."/>
            <person name="Ma J."/>
        </authorList>
    </citation>
    <scope>NUCLEOTIDE SEQUENCE [LARGE SCALE GENOMIC DNA]</scope>
    <source>
        <strain evidence="12">KCTC 42423</strain>
    </source>
</reference>
<gene>
    <name evidence="11" type="ORF">ACFSTE_05710</name>
</gene>
<dbReference type="SUPFAM" id="SSF54292">
    <property type="entry name" value="2Fe-2S ferredoxin-like"/>
    <property type="match status" value="1"/>
</dbReference>
<evidence type="ECO:0000256" key="4">
    <source>
        <dbReference type="ARBA" id="ARBA00022723"/>
    </source>
</evidence>
<dbReference type="Gene3D" id="2.40.30.10">
    <property type="entry name" value="Translation factors"/>
    <property type="match status" value="1"/>
</dbReference>
<dbReference type="CDD" id="cd00207">
    <property type="entry name" value="fer2"/>
    <property type="match status" value="1"/>
</dbReference>
<dbReference type="PANTHER" id="PTHR47354">
    <property type="entry name" value="NADH OXIDOREDUCTASE HCR"/>
    <property type="match status" value="1"/>
</dbReference>
<dbReference type="InterPro" id="IPR006058">
    <property type="entry name" value="2Fe2S_fd_BS"/>
</dbReference>
<dbReference type="PANTHER" id="PTHR47354:SF8">
    <property type="entry name" value="1,2-PHENYLACETYL-COA EPOXIDASE, SUBUNIT E"/>
    <property type="match status" value="1"/>
</dbReference>
<evidence type="ECO:0000313" key="11">
    <source>
        <dbReference type="EMBL" id="MFD2590319.1"/>
    </source>
</evidence>
<dbReference type="Proteomes" id="UP001597459">
    <property type="component" value="Unassembled WGS sequence"/>
</dbReference>
<evidence type="ECO:0000256" key="5">
    <source>
        <dbReference type="ARBA" id="ARBA00022827"/>
    </source>
</evidence>
<accession>A0ABW5N834</accession>
<dbReference type="PROSITE" id="PS51384">
    <property type="entry name" value="FAD_FR"/>
    <property type="match status" value="1"/>
</dbReference>
<dbReference type="SUPFAM" id="SSF52343">
    <property type="entry name" value="Ferredoxin reductase-like, C-terminal NADP-linked domain"/>
    <property type="match status" value="1"/>
</dbReference>
<dbReference type="PRINTS" id="PR00410">
    <property type="entry name" value="PHEHYDRXLASE"/>
</dbReference>
<evidence type="ECO:0000256" key="3">
    <source>
        <dbReference type="ARBA" id="ARBA00022714"/>
    </source>
</evidence>
<evidence type="ECO:0000259" key="9">
    <source>
        <dbReference type="PROSITE" id="PS51085"/>
    </source>
</evidence>
<dbReference type="Pfam" id="PF00970">
    <property type="entry name" value="FAD_binding_6"/>
    <property type="match status" value="1"/>
</dbReference>
<comment type="cofactor">
    <cofactor evidence="1">
        <name>FAD</name>
        <dbReference type="ChEBI" id="CHEBI:57692"/>
    </cofactor>
</comment>
<evidence type="ECO:0000256" key="7">
    <source>
        <dbReference type="ARBA" id="ARBA00023004"/>
    </source>
</evidence>
<keyword evidence="12" id="KW-1185">Reference proteome</keyword>
<dbReference type="InterPro" id="IPR001041">
    <property type="entry name" value="2Fe-2S_ferredoxin-type"/>
</dbReference>
<keyword evidence="5" id="KW-0274">FAD</keyword>
<name>A0ABW5N834_9FLAO</name>
<dbReference type="CDD" id="cd06214">
    <property type="entry name" value="PA_degradation_oxidoreductase_like"/>
    <property type="match status" value="1"/>
</dbReference>
<dbReference type="InterPro" id="IPR050415">
    <property type="entry name" value="MRET"/>
</dbReference>
<dbReference type="InterPro" id="IPR036010">
    <property type="entry name" value="2Fe-2S_ferredoxin-like_sf"/>
</dbReference>
<protein>
    <submittedName>
        <fullName evidence="11">2Fe-2S iron-sulfur cluster-binding protein</fullName>
    </submittedName>
</protein>
<evidence type="ECO:0000259" key="10">
    <source>
        <dbReference type="PROSITE" id="PS51384"/>
    </source>
</evidence>
<dbReference type="RefSeq" id="WP_176028225.1">
    <property type="nucleotide sequence ID" value="NZ_JBHSJV010000001.1"/>
</dbReference>
<evidence type="ECO:0000313" key="12">
    <source>
        <dbReference type="Proteomes" id="UP001597459"/>
    </source>
</evidence>
<dbReference type="Pfam" id="PF00111">
    <property type="entry name" value="Fer2"/>
    <property type="match status" value="1"/>
</dbReference>
<dbReference type="Gene3D" id="3.40.50.80">
    <property type="entry name" value="Nucleotide-binding domain of ferredoxin-NADP reductase (FNR) module"/>
    <property type="match status" value="1"/>
</dbReference>
<dbReference type="PROSITE" id="PS00197">
    <property type="entry name" value="2FE2S_FER_1"/>
    <property type="match status" value="1"/>
</dbReference>
<dbReference type="InterPro" id="IPR008333">
    <property type="entry name" value="Cbr1-like_FAD-bd_dom"/>
</dbReference>
<dbReference type="EMBL" id="JBHULX010000004">
    <property type="protein sequence ID" value="MFD2590319.1"/>
    <property type="molecule type" value="Genomic_DNA"/>
</dbReference>
<keyword evidence="3" id="KW-0001">2Fe-2S</keyword>
<evidence type="ECO:0000256" key="6">
    <source>
        <dbReference type="ARBA" id="ARBA00023002"/>
    </source>
</evidence>
<proteinExistence type="predicted"/>
<evidence type="ECO:0000256" key="1">
    <source>
        <dbReference type="ARBA" id="ARBA00001974"/>
    </source>
</evidence>
<dbReference type="InterPro" id="IPR012675">
    <property type="entry name" value="Beta-grasp_dom_sf"/>
</dbReference>
<dbReference type="InterPro" id="IPR001433">
    <property type="entry name" value="OxRdtase_FAD/NAD-bd"/>
</dbReference>
<keyword evidence="8" id="KW-0411">Iron-sulfur</keyword>
<keyword evidence="4" id="KW-0479">Metal-binding</keyword>
<sequence>MSTFHSLSIKDITRETSKAVAITFDIPTSLKEQYQFIPGQYLTLKTTINGNEVRRAYSICSAPDDHFISVAIKEIENGLFSTYANQQLTSDDVIEVHPPEGTFTLATSPTANKTYCAFAAGSGITPIMSMIYAVLQNEPNSRFVLVYGNKTPEETIFHTALTTLQAKYPDRFFIEFIYSRSNEVGTHFGRIERSTINFIVKNKYKDYSFDNFFLCGPEVMISTAKEVLLENAVAEDQIHFELFTSSSSTSSEGANQEGKTNITILVDDEEVTFVMDRKKTILEAAIEEDIDVPYSCQGGVCSSCICKITEGTAVMSKNGILTDSEIEEGLVLACVSHATTDTVFVDFDDV</sequence>
<keyword evidence="6" id="KW-0560">Oxidoreductase</keyword>